<dbReference type="RefSeq" id="WP_190044607.1">
    <property type="nucleotide sequence ID" value="NZ_BNBE01000004.1"/>
</dbReference>
<dbReference type="PANTHER" id="PTHR36510:SF1">
    <property type="entry name" value="GLUTAMATE--CYSTEINE LIGASE 2-RELATED"/>
    <property type="match status" value="1"/>
</dbReference>
<evidence type="ECO:0000256" key="2">
    <source>
        <dbReference type="ARBA" id="ARBA00022741"/>
    </source>
</evidence>
<dbReference type="NCBIfam" id="NF010041">
    <property type="entry name" value="PRK13517.1-1"/>
    <property type="match status" value="1"/>
</dbReference>
<gene>
    <name evidence="6" type="ORF">GCM10017667_73970</name>
</gene>
<evidence type="ECO:0000256" key="4">
    <source>
        <dbReference type="ARBA" id="ARBA00048819"/>
    </source>
</evidence>
<keyword evidence="1 5" id="KW-0436">Ligase</keyword>
<dbReference type="GO" id="GO:0005524">
    <property type="term" value="F:ATP binding"/>
    <property type="evidence" value="ECO:0007669"/>
    <property type="project" value="UniProtKB-KW"/>
</dbReference>
<dbReference type="AlphaFoldDB" id="A0A919BXN3"/>
<proteinExistence type="inferred from homology"/>
<accession>A0A919BXN3</accession>
<comment type="catalytic activity">
    <reaction evidence="4 5">
        <text>L-cysteine + L-glutamate + ATP = gamma-L-glutamyl-L-cysteine + ADP + phosphate + H(+)</text>
        <dbReference type="Rhea" id="RHEA:13285"/>
        <dbReference type="ChEBI" id="CHEBI:15378"/>
        <dbReference type="ChEBI" id="CHEBI:29985"/>
        <dbReference type="ChEBI" id="CHEBI:30616"/>
        <dbReference type="ChEBI" id="CHEBI:35235"/>
        <dbReference type="ChEBI" id="CHEBI:43474"/>
        <dbReference type="ChEBI" id="CHEBI:58173"/>
        <dbReference type="ChEBI" id="CHEBI:456216"/>
        <dbReference type="EC" id="6.3.2.2"/>
    </reaction>
</comment>
<keyword evidence="7" id="KW-1185">Reference proteome</keyword>
<evidence type="ECO:0000313" key="7">
    <source>
        <dbReference type="Proteomes" id="UP000632849"/>
    </source>
</evidence>
<evidence type="ECO:0000256" key="5">
    <source>
        <dbReference type="HAMAP-Rule" id="MF_01609"/>
    </source>
</evidence>
<dbReference type="HAMAP" id="MF_01609">
    <property type="entry name" value="Glu_cys_ligase_2"/>
    <property type="match status" value="1"/>
</dbReference>
<dbReference type="EC" id="6.3.2.2" evidence="5"/>
<sequence length="387" mass="41458">MEPFGGTEVDVRPVIGGAPARQARTVGVEEELLLVSERTGEPLALAPAVLAAAAAEPVGEGRALEKELHQEMVEFATQPHGTMDAVREELVRRRAEVARHARGAGALVAALATSPLPVQPSRNLGRRYRWMAEQFALTTEEQLTCGCHVHVAVASDEEGVGVLDRIRSWLAPINAISGNSPFWQGHDSGYSSYRSRVWNRWPSAGAYEPFGSAAAYHACVRDMVATGVLRDPGMVYFDARLSAANPTVEVRVADVCLEADTTVLVAALVRGLVETAARAWQEGEPVPAPPAALLRLASWRAARSGLDGPLLDPRTLREAPTDVVLGALVDHTEEALRDAGDLALVRRGLTDLLAKGGGARRQRDLYEEEHDLGAVVRACARITAGSD</sequence>
<dbReference type="InterPro" id="IPR050141">
    <property type="entry name" value="GCL_type2/YbdK_subfam"/>
</dbReference>
<reference evidence="6" key="1">
    <citation type="journal article" date="2014" name="Int. J. Syst. Evol. Microbiol.">
        <title>Complete genome sequence of Corynebacterium casei LMG S-19264T (=DSM 44701T), isolated from a smear-ripened cheese.</title>
        <authorList>
            <consortium name="US DOE Joint Genome Institute (JGI-PGF)"/>
            <person name="Walter F."/>
            <person name="Albersmeier A."/>
            <person name="Kalinowski J."/>
            <person name="Ruckert C."/>
        </authorList>
    </citation>
    <scope>NUCLEOTIDE SEQUENCE</scope>
    <source>
        <strain evidence="6">JCM 4122</strain>
    </source>
</reference>
<dbReference type="InterPro" id="IPR006336">
    <property type="entry name" value="GCS2"/>
</dbReference>
<keyword evidence="3 5" id="KW-0067">ATP-binding</keyword>
<evidence type="ECO:0000313" key="6">
    <source>
        <dbReference type="EMBL" id="GHG26661.1"/>
    </source>
</evidence>
<dbReference type="PANTHER" id="PTHR36510">
    <property type="entry name" value="GLUTAMATE--CYSTEINE LIGASE 2-RELATED"/>
    <property type="match status" value="1"/>
</dbReference>
<evidence type="ECO:0000256" key="1">
    <source>
        <dbReference type="ARBA" id="ARBA00022598"/>
    </source>
</evidence>
<evidence type="ECO:0000256" key="3">
    <source>
        <dbReference type="ARBA" id="ARBA00022840"/>
    </source>
</evidence>
<dbReference type="Gene3D" id="3.30.590.20">
    <property type="match status" value="1"/>
</dbReference>
<dbReference type="Proteomes" id="UP000632849">
    <property type="component" value="Unassembled WGS sequence"/>
</dbReference>
<dbReference type="EMBL" id="BNBE01000004">
    <property type="protein sequence ID" value="GHG26661.1"/>
    <property type="molecule type" value="Genomic_DNA"/>
</dbReference>
<protein>
    <recommendedName>
        <fullName evidence="5">Putative glutamate--cysteine ligase 2</fullName>
        <ecNumber evidence="5">6.3.2.2</ecNumber>
    </recommendedName>
    <alternativeName>
        <fullName evidence="5">Gamma-glutamylcysteine synthetase 2</fullName>
        <shortName evidence="5">GCS 2</shortName>
        <shortName evidence="5">Gamma-GCS 2</shortName>
    </alternativeName>
</protein>
<dbReference type="Pfam" id="PF04107">
    <property type="entry name" value="GCS2"/>
    <property type="match status" value="1"/>
</dbReference>
<comment type="function">
    <text evidence="5">ATP-dependent carboxylate-amine ligase which exhibits weak glutamate--cysteine ligase activity.</text>
</comment>
<name>A0A919BXN3_STRFL</name>
<dbReference type="InterPro" id="IPR011793">
    <property type="entry name" value="YbdK"/>
</dbReference>
<organism evidence="6 7">
    <name type="scientific">Streptomyces filamentosus</name>
    <name type="common">Streptomyces roseosporus</name>
    <dbReference type="NCBI Taxonomy" id="67294"/>
    <lineage>
        <taxon>Bacteria</taxon>
        <taxon>Bacillati</taxon>
        <taxon>Actinomycetota</taxon>
        <taxon>Actinomycetes</taxon>
        <taxon>Kitasatosporales</taxon>
        <taxon>Streptomycetaceae</taxon>
        <taxon>Streptomyces</taxon>
    </lineage>
</organism>
<dbReference type="InterPro" id="IPR014746">
    <property type="entry name" value="Gln_synth/guanido_kin_cat_dom"/>
</dbReference>
<dbReference type="GO" id="GO:0004357">
    <property type="term" value="F:glutamate-cysteine ligase activity"/>
    <property type="evidence" value="ECO:0007669"/>
    <property type="project" value="UniProtKB-EC"/>
</dbReference>
<dbReference type="GO" id="GO:0042398">
    <property type="term" value="P:modified amino acid biosynthetic process"/>
    <property type="evidence" value="ECO:0007669"/>
    <property type="project" value="InterPro"/>
</dbReference>
<comment type="caution">
    <text evidence="6">The sequence shown here is derived from an EMBL/GenBank/DDBJ whole genome shotgun (WGS) entry which is preliminary data.</text>
</comment>
<reference evidence="6" key="2">
    <citation type="submission" date="2020-09" db="EMBL/GenBank/DDBJ databases">
        <authorList>
            <person name="Sun Q."/>
            <person name="Ohkuma M."/>
        </authorList>
    </citation>
    <scope>NUCLEOTIDE SEQUENCE</scope>
    <source>
        <strain evidence="6">JCM 4122</strain>
    </source>
</reference>
<dbReference type="SUPFAM" id="SSF55931">
    <property type="entry name" value="Glutamine synthetase/guanido kinase"/>
    <property type="match status" value="1"/>
</dbReference>
<comment type="similarity">
    <text evidence="5">Belongs to the glutamate--cysteine ligase type 2 family. YbdK subfamily.</text>
</comment>
<keyword evidence="2 5" id="KW-0547">Nucleotide-binding</keyword>
<dbReference type="NCBIfam" id="TIGR02050">
    <property type="entry name" value="gshA_cyan_rel"/>
    <property type="match status" value="1"/>
</dbReference>